<protein>
    <submittedName>
        <fullName evidence="2">MAK10-like protein</fullName>
    </submittedName>
</protein>
<dbReference type="InterPro" id="IPR005162">
    <property type="entry name" value="Retrotrans_gag_dom"/>
</dbReference>
<keyword evidence="3" id="KW-1185">Reference proteome</keyword>
<name>A0ABQ4ZK62_9ASTR</name>
<reference evidence="2" key="2">
    <citation type="submission" date="2022-01" db="EMBL/GenBank/DDBJ databases">
        <authorList>
            <person name="Yamashiro T."/>
            <person name="Shiraishi A."/>
            <person name="Satake H."/>
            <person name="Nakayama K."/>
        </authorList>
    </citation>
    <scope>NUCLEOTIDE SEQUENCE</scope>
</reference>
<gene>
    <name evidence="2" type="ORF">Tco_0772878</name>
</gene>
<organism evidence="2 3">
    <name type="scientific">Tanacetum coccineum</name>
    <dbReference type="NCBI Taxonomy" id="301880"/>
    <lineage>
        <taxon>Eukaryota</taxon>
        <taxon>Viridiplantae</taxon>
        <taxon>Streptophyta</taxon>
        <taxon>Embryophyta</taxon>
        <taxon>Tracheophyta</taxon>
        <taxon>Spermatophyta</taxon>
        <taxon>Magnoliopsida</taxon>
        <taxon>eudicotyledons</taxon>
        <taxon>Gunneridae</taxon>
        <taxon>Pentapetalae</taxon>
        <taxon>asterids</taxon>
        <taxon>campanulids</taxon>
        <taxon>Asterales</taxon>
        <taxon>Asteraceae</taxon>
        <taxon>Asteroideae</taxon>
        <taxon>Anthemideae</taxon>
        <taxon>Anthemidinae</taxon>
        <taxon>Tanacetum</taxon>
    </lineage>
</organism>
<sequence>METASGFTLKPSMLKSDDVTTFCDDVKNTSQTMLTSNWLERPPVGSISTWEDFTTRFLAYFFPPGRTTKVINDILMFQQHHGESLSEAWTRFKDFLQKVPHHGIDLWLQLQIFYYHVNPARHAIDHSAGGKIHDKSVKESWELIENLALCDHESWNDLRDFVKPVKAISLPQDVPNTSDRRLIELENQVQRLMEAHLAHKPFIQVNKIAFSCENCGGPHNTQYCMENSEQAFVDYASSRTDEAGESEELIDKKIDWSKPPKDGDGAWHIKIEIIDPDGERFDRIFQSIPTTRKLSEK</sequence>
<comment type="caution">
    <text evidence="2">The sequence shown here is derived from an EMBL/GenBank/DDBJ whole genome shotgun (WGS) entry which is preliminary data.</text>
</comment>
<dbReference type="EMBL" id="BQNB010011412">
    <property type="protein sequence ID" value="GJS90242.1"/>
    <property type="molecule type" value="Genomic_DNA"/>
</dbReference>
<reference evidence="2" key="1">
    <citation type="journal article" date="2022" name="Int. J. Mol. Sci.">
        <title>Draft Genome of Tanacetum Coccineum: Genomic Comparison of Closely Related Tanacetum-Family Plants.</title>
        <authorList>
            <person name="Yamashiro T."/>
            <person name="Shiraishi A."/>
            <person name="Nakayama K."/>
            <person name="Satake H."/>
        </authorList>
    </citation>
    <scope>NUCLEOTIDE SEQUENCE</scope>
</reference>
<dbReference type="Proteomes" id="UP001151760">
    <property type="component" value="Unassembled WGS sequence"/>
</dbReference>
<feature type="domain" description="Retrotransposon gag" evidence="1">
    <location>
        <begin position="36"/>
        <end position="114"/>
    </location>
</feature>
<evidence type="ECO:0000259" key="1">
    <source>
        <dbReference type="Pfam" id="PF03732"/>
    </source>
</evidence>
<dbReference type="Pfam" id="PF03732">
    <property type="entry name" value="Retrotrans_gag"/>
    <property type="match status" value="1"/>
</dbReference>
<dbReference type="PANTHER" id="PTHR33223:SF11">
    <property type="entry name" value="ELEMENT PROTEIN, PUTATIVE-RELATED"/>
    <property type="match status" value="1"/>
</dbReference>
<proteinExistence type="predicted"/>
<accession>A0ABQ4ZK62</accession>
<dbReference type="PANTHER" id="PTHR33223">
    <property type="entry name" value="CCHC-TYPE DOMAIN-CONTAINING PROTEIN"/>
    <property type="match status" value="1"/>
</dbReference>
<evidence type="ECO:0000313" key="2">
    <source>
        <dbReference type="EMBL" id="GJS90242.1"/>
    </source>
</evidence>
<evidence type="ECO:0000313" key="3">
    <source>
        <dbReference type="Proteomes" id="UP001151760"/>
    </source>
</evidence>